<comment type="catalytic activity">
    <reaction evidence="17">
        <text>ATP + H2O = ADP + phosphate + H(+)</text>
        <dbReference type="Rhea" id="RHEA:13065"/>
        <dbReference type="ChEBI" id="CHEBI:15377"/>
        <dbReference type="ChEBI" id="CHEBI:15378"/>
        <dbReference type="ChEBI" id="CHEBI:30616"/>
        <dbReference type="ChEBI" id="CHEBI:43474"/>
        <dbReference type="ChEBI" id="CHEBI:456216"/>
        <dbReference type="EC" id="5.6.2.3"/>
    </reaction>
</comment>
<sequence length="1193" mass="135149">MAQLDLHENFLVSGEPTVHKKKTHAAGEGQAITIEGIRIDFPLKPYPAQIQMMTRIIHALNKEENALLESPTGSGKSLALLCAALAWRENQERIKAADIIQRSFTEKRPIKDEPDTTELPAKKIKTRMASPPSFCSDDDFQRPLVKRFIGELVETDEEKSEELSTPELASMDEVKKMKYETYKAVPRIFVGSRTHKQIAQLVEELKSNTRYRPRTTVLGSREHLCIHPKVSKSNNKTDDCTNLLDDNKCSFAHRTKKILNHPSLQTTNRIWDIEDMVQLGKNVRGCPYYAARKLYEGAEVIFCPYNYIIDPVIRNILDINLSNSIVILDEAHNIEDASRAAGSIDIDEASLEVLIKELKLTTRFGGEKESHQYMNTVISHLYDAVKSEDIVYTVKEYERQSCHFTGTDLLNKLNQVYINCNTFQDEIFPAYKKISAHADAVRKAKENKAISVADDYEIEEIDGLSSQVHVEGTRAVSNGSLTVLQGLMTVLKFIFASEQTNAKDYQLVFMRSLQRPGGKAHSRRRRNKDQDRQQSLWVHKIGFWCLSPAIVFQDMCEKTHSVILTSGTLSPLNTFASELGVEFSGRLEANHVIKPSQVWISSIPQGPNRIPLKCVYSNMESLGFQDEVGETLRNITERVPYGILVFMPSYKALDIFLDRWKITGVMDQLKEKKLVLSEPKGSDKKEFEAVLNTFYDQIDTVAAGVDEEGRDGALFFAVFRGKVSEGIDFSDNYCRAVVTMGIPFPGFKDLEVNLKRDYNNRMKSQPGSKELLSGHEWYEAQAYRAINQALGRCIRHRNDWGAIILLEERFNNRNVVNGLSKWVKGQFKQLSHFGSSMEGLEHFVKRQLEEDRQKAEEEREKMRIQEESTIKVESPSIITDAIVIHGSQSFESKEESVISIDTSNGTSDQGEQSSILATSKYFNQYRQNDPLQLQSTENTINESQEPLSATMSETDDNEVLLIEDFPNKQEPDDYTDKSAHIKLLDEGNSHETNDNNLYDLSPPPKLIYAKLEMHQQYSNTNITAPSSSVSDTIHFSCPNCNKNLLNGPRDDIELVEVADLECIKTATDNRCLVQVLQNPGLWETTLQLLGDPLKIQSLASRTSVIYDRMDDLCFRPLACACNALMELGMVVCLATNPIKMHHVGKVYLWGFDDDRLKNAGVSFKSKELCTTEDLNMEIPNSQYSSANDIFYNL</sequence>
<evidence type="ECO:0000256" key="15">
    <source>
        <dbReference type="ARBA" id="ARBA00023242"/>
    </source>
</evidence>
<evidence type="ECO:0000256" key="9">
    <source>
        <dbReference type="ARBA" id="ARBA00022806"/>
    </source>
</evidence>
<dbReference type="InterPro" id="IPR027417">
    <property type="entry name" value="P-loop_NTPase"/>
</dbReference>
<dbReference type="SMART" id="SM00488">
    <property type="entry name" value="DEXDc2"/>
    <property type="match status" value="1"/>
</dbReference>
<evidence type="ECO:0000256" key="12">
    <source>
        <dbReference type="ARBA" id="ARBA00023014"/>
    </source>
</evidence>
<evidence type="ECO:0000256" key="7">
    <source>
        <dbReference type="ARBA" id="ARBA00022763"/>
    </source>
</evidence>
<keyword evidence="13" id="KW-0234">DNA repair</keyword>
<organism evidence="20 21">
    <name type="scientific">Parasitella parasitica</name>
    <dbReference type="NCBI Taxonomy" id="35722"/>
    <lineage>
        <taxon>Eukaryota</taxon>
        <taxon>Fungi</taxon>
        <taxon>Fungi incertae sedis</taxon>
        <taxon>Mucoromycota</taxon>
        <taxon>Mucoromycotina</taxon>
        <taxon>Mucoromycetes</taxon>
        <taxon>Mucorales</taxon>
        <taxon>Mucorineae</taxon>
        <taxon>Mucoraceae</taxon>
        <taxon>Parasitella</taxon>
    </lineage>
</organism>
<dbReference type="GO" id="GO:0005524">
    <property type="term" value="F:ATP binding"/>
    <property type="evidence" value="ECO:0007669"/>
    <property type="project" value="UniProtKB-KW"/>
</dbReference>
<evidence type="ECO:0000256" key="8">
    <source>
        <dbReference type="ARBA" id="ARBA00022801"/>
    </source>
</evidence>
<dbReference type="InterPro" id="IPR013020">
    <property type="entry name" value="Rad3/Chl1-like"/>
</dbReference>
<dbReference type="GO" id="GO:0046872">
    <property type="term" value="F:metal ion binding"/>
    <property type="evidence" value="ECO:0007669"/>
    <property type="project" value="UniProtKB-KW"/>
</dbReference>
<dbReference type="PANTHER" id="PTHR11472">
    <property type="entry name" value="DNA REPAIR DEAD HELICASE RAD3/XP-D SUBFAMILY MEMBER"/>
    <property type="match status" value="1"/>
</dbReference>
<evidence type="ECO:0000259" key="19">
    <source>
        <dbReference type="PROSITE" id="PS51193"/>
    </source>
</evidence>
<dbReference type="EMBL" id="LN724120">
    <property type="protein sequence ID" value="CEP10455.1"/>
    <property type="molecule type" value="Genomic_DNA"/>
</dbReference>
<dbReference type="GO" id="GO:0043139">
    <property type="term" value="F:5'-3' DNA helicase activity"/>
    <property type="evidence" value="ECO:0007669"/>
    <property type="project" value="UniProtKB-EC"/>
</dbReference>
<feature type="domain" description="Helicase ATP-binding" evidence="19">
    <location>
        <begin position="35"/>
        <end position="378"/>
    </location>
</feature>
<keyword evidence="10" id="KW-0067">ATP-binding</keyword>
<comment type="cofactor">
    <cofactor evidence="1">
        <name>[4Fe-4S] cluster</name>
        <dbReference type="ChEBI" id="CHEBI:49883"/>
    </cofactor>
</comment>
<proteinExistence type="inferred from homology"/>
<evidence type="ECO:0000256" key="4">
    <source>
        <dbReference type="ARBA" id="ARBA00022485"/>
    </source>
</evidence>
<gene>
    <name evidence="20" type="primary">PARPA_04137.1 scaffold 11792</name>
</gene>
<dbReference type="NCBIfam" id="TIGR00604">
    <property type="entry name" value="rad3"/>
    <property type="match status" value="1"/>
</dbReference>
<evidence type="ECO:0000256" key="3">
    <source>
        <dbReference type="ARBA" id="ARBA00008792"/>
    </source>
</evidence>
<comment type="subcellular location">
    <subcellularLocation>
        <location evidence="2">Nucleus</location>
    </subcellularLocation>
</comment>
<dbReference type="GO" id="GO:0005634">
    <property type="term" value="C:nucleus"/>
    <property type="evidence" value="ECO:0007669"/>
    <property type="project" value="UniProtKB-SubCell"/>
</dbReference>
<dbReference type="Pfam" id="PF06733">
    <property type="entry name" value="DEAD_2"/>
    <property type="match status" value="1"/>
</dbReference>
<dbReference type="InterPro" id="IPR014001">
    <property type="entry name" value="Helicase_ATP-bd"/>
</dbReference>
<dbReference type="InterPro" id="IPR014013">
    <property type="entry name" value="Helic_SF1/SF2_ATP-bd_DinG/Rad3"/>
</dbReference>
<evidence type="ECO:0000256" key="2">
    <source>
        <dbReference type="ARBA" id="ARBA00004123"/>
    </source>
</evidence>
<dbReference type="STRING" id="35722.A0A0B7N4P3"/>
<dbReference type="SUPFAM" id="SSF52540">
    <property type="entry name" value="P-loop containing nucleoside triphosphate hydrolases"/>
    <property type="match status" value="2"/>
</dbReference>
<dbReference type="PROSITE" id="PS00690">
    <property type="entry name" value="DEAH_ATP_HELICASE"/>
    <property type="match status" value="1"/>
</dbReference>
<keyword evidence="5" id="KW-0479">Metal-binding</keyword>
<dbReference type="OrthoDB" id="272481at2759"/>
<keyword evidence="7" id="KW-0227">DNA damage</keyword>
<protein>
    <recommendedName>
        <fullName evidence="16">DNA 5'-3' helicase</fullName>
        <ecNumber evidence="16">5.6.2.3</ecNumber>
    </recommendedName>
    <alternativeName>
        <fullName evidence="18">DNA 5'-3' helicase FANCJ</fullName>
    </alternativeName>
</protein>
<keyword evidence="9" id="KW-0347">Helicase</keyword>
<evidence type="ECO:0000256" key="6">
    <source>
        <dbReference type="ARBA" id="ARBA00022741"/>
    </source>
</evidence>
<dbReference type="InterPro" id="IPR002464">
    <property type="entry name" value="DNA/RNA_helicase_DEAH_CS"/>
</dbReference>
<dbReference type="Gene3D" id="3.40.50.300">
    <property type="entry name" value="P-loop containing nucleotide triphosphate hydrolases"/>
    <property type="match status" value="3"/>
</dbReference>
<keyword evidence="8" id="KW-0378">Hydrolase</keyword>
<dbReference type="EC" id="5.6.2.3" evidence="16"/>
<evidence type="ECO:0000256" key="16">
    <source>
        <dbReference type="ARBA" id="ARBA00044969"/>
    </source>
</evidence>
<evidence type="ECO:0000256" key="17">
    <source>
        <dbReference type="ARBA" id="ARBA00048954"/>
    </source>
</evidence>
<evidence type="ECO:0000256" key="1">
    <source>
        <dbReference type="ARBA" id="ARBA00001966"/>
    </source>
</evidence>
<keyword evidence="21" id="KW-1185">Reference proteome</keyword>
<dbReference type="PROSITE" id="PS51193">
    <property type="entry name" value="HELICASE_ATP_BIND_2"/>
    <property type="match status" value="1"/>
</dbReference>
<keyword evidence="6" id="KW-0547">Nucleotide-binding</keyword>
<keyword evidence="14" id="KW-0413">Isomerase</keyword>
<dbReference type="PANTHER" id="PTHR11472:SF47">
    <property type="entry name" value="FANCONI ANEMIA GROUP J PROTEIN"/>
    <property type="match status" value="1"/>
</dbReference>
<evidence type="ECO:0000313" key="21">
    <source>
        <dbReference type="Proteomes" id="UP000054107"/>
    </source>
</evidence>
<dbReference type="InterPro" id="IPR006555">
    <property type="entry name" value="ATP-dep_Helicase_C"/>
</dbReference>
<dbReference type="GO" id="GO:1990918">
    <property type="term" value="P:double-strand break repair involved in meiotic recombination"/>
    <property type="evidence" value="ECO:0007669"/>
    <property type="project" value="TreeGrafter"/>
</dbReference>
<comment type="similarity">
    <text evidence="3">Belongs to the DEAD box helicase family. DEAH subfamily.</text>
</comment>
<dbReference type="SMART" id="SM00487">
    <property type="entry name" value="DEXDc"/>
    <property type="match status" value="1"/>
</dbReference>
<reference evidence="20 21" key="1">
    <citation type="submission" date="2014-09" db="EMBL/GenBank/DDBJ databases">
        <authorList>
            <person name="Ellenberger Sabrina"/>
        </authorList>
    </citation>
    <scope>NUCLEOTIDE SEQUENCE [LARGE SCALE GENOMIC DNA]</scope>
    <source>
        <strain evidence="20 21">CBS 412.66</strain>
    </source>
</reference>
<evidence type="ECO:0000256" key="5">
    <source>
        <dbReference type="ARBA" id="ARBA00022723"/>
    </source>
</evidence>
<dbReference type="CDD" id="cd18788">
    <property type="entry name" value="SF2_C_XPD"/>
    <property type="match status" value="1"/>
</dbReference>
<accession>A0A0B7N4P3</accession>
<evidence type="ECO:0000256" key="13">
    <source>
        <dbReference type="ARBA" id="ARBA00023204"/>
    </source>
</evidence>
<evidence type="ECO:0000256" key="18">
    <source>
        <dbReference type="ARBA" id="ARBA00082714"/>
    </source>
</evidence>
<dbReference type="AlphaFoldDB" id="A0A0B7N4P3"/>
<dbReference type="Proteomes" id="UP000054107">
    <property type="component" value="Unassembled WGS sequence"/>
</dbReference>
<dbReference type="InterPro" id="IPR006554">
    <property type="entry name" value="Helicase-like_DEXD_c2"/>
</dbReference>
<dbReference type="SMART" id="SM00491">
    <property type="entry name" value="HELICc2"/>
    <property type="match status" value="1"/>
</dbReference>
<keyword evidence="12" id="KW-0411">Iron-sulfur</keyword>
<dbReference type="Pfam" id="PF13307">
    <property type="entry name" value="Helicase_C_2"/>
    <property type="match status" value="1"/>
</dbReference>
<dbReference type="FunFam" id="3.40.50.300:FF:000731">
    <property type="entry name" value="Fanconi anemia group J protein homolog"/>
    <property type="match status" value="1"/>
</dbReference>
<keyword evidence="11" id="KW-0408">Iron</keyword>
<evidence type="ECO:0000256" key="14">
    <source>
        <dbReference type="ARBA" id="ARBA00023235"/>
    </source>
</evidence>
<dbReference type="GO" id="GO:0006289">
    <property type="term" value="P:nucleotide-excision repair"/>
    <property type="evidence" value="ECO:0007669"/>
    <property type="project" value="TreeGrafter"/>
</dbReference>
<dbReference type="InterPro" id="IPR010614">
    <property type="entry name" value="RAD3-like_helicase_DEAD"/>
</dbReference>
<dbReference type="GO" id="GO:0051539">
    <property type="term" value="F:4 iron, 4 sulfur cluster binding"/>
    <property type="evidence" value="ECO:0007669"/>
    <property type="project" value="UniProtKB-KW"/>
</dbReference>
<dbReference type="GO" id="GO:0016818">
    <property type="term" value="F:hydrolase activity, acting on acid anhydrides, in phosphorus-containing anhydrides"/>
    <property type="evidence" value="ECO:0007669"/>
    <property type="project" value="InterPro"/>
</dbReference>
<name>A0A0B7N4P3_9FUNG</name>
<evidence type="ECO:0000313" key="20">
    <source>
        <dbReference type="EMBL" id="CEP10455.1"/>
    </source>
</evidence>
<evidence type="ECO:0000256" key="10">
    <source>
        <dbReference type="ARBA" id="ARBA00022840"/>
    </source>
</evidence>
<evidence type="ECO:0000256" key="11">
    <source>
        <dbReference type="ARBA" id="ARBA00023004"/>
    </source>
</evidence>
<keyword evidence="15" id="KW-0539">Nucleus</keyword>
<keyword evidence="4" id="KW-0004">4Fe-4S</keyword>
<dbReference type="InterPro" id="IPR045028">
    <property type="entry name" value="DinG/Rad3-like"/>
</dbReference>
<dbReference type="GO" id="GO:0003677">
    <property type="term" value="F:DNA binding"/>
    <property type="evidence" value="ECO:0007669"/>
    <property type="project" value="InterPro"/>
</dbReference>